<dbReference type="InterPro" id="IPR020904">
    <property type="entry name" value="Sc_DH/Rdtase_CS"/>
</dbReference>
<accession>A0A915DW21</accession>
<dbReference type="Gene3D" id="3.40.50.720">
    <property type="entry name" value="NAD(P)-binding Rossmann-like Domain"/>
    <property type="match status" value="1"/>
</dbReference>
<proteinExistence type="inferred from homology"/>
<dbReference type="PRINTS" id="PR00080">
    <property type="entry name" value="SDRFAMILY"/>
</dbReference>
<dbReference type="InterPro" id="IPR036291">
    <property type="entry name" value="NAD(P)-bd_dom_sf"/>
</dbReference>
<dbReference type="AlphaFoldDB" id="A0A915DW21"/>
<dbReference type="PRINTS" id="PR00081">
    <property type="entry name" value="GDHRDH"/>
</dbReference>
<dbReference type="GO" id="GO:0016491">
    <property type="term" value="F:oxidoreductase activity"/>
    <property type="evidence" value="ECO:0007669"/>
    <property type="project" value="UniProtKB-KW"/>
</dbReference>
<dbReference type="PANTHER" id="PTHR44147:SF2">
    <property type="entry name" value="DEHYDROGENASE_REDUCTASE SDR FAMILY MEMBER 1"/>
    <property type="match status" value="1"/>
</dbReference>
<dbReference type="InterPro" id="IPR002347">
    <property type="entry name" value="SDR_fam"/>
</dbReference>
<evidence type="ECO:0000256" key="1">
    <source>
        <dbReference type="ARBA" id="ARBA00023002"/>
    </source>
</evidence>
<reference evidence="4" key="1">
    <citation type="submission" date="2022-11" db="UniProtKB">
        <authorList>
            <consortium name="WormBaseParasite"/>
        </authorList>
    </citation>
    <scope>IDENTIFICATION</scope>
</reference>
<keyword evidence="1" id="KW-0560">Oxidoreductase</keyword>
<dbReference type="PANTHER" id="PTHR44147">
    <property type="entry name" value="DEHYDROGENASE/REDUCTASE SDR FAMILY MEMBER 1"/>
    <property type="match status" value="1"/>
</dbReference>
<dbReference type="Proteomes" id="UP000887574">
    <property type="component" value="Unplaced"/>
</dbReference>
<protein>
    <submittedName>
        <fullName evidence="4">Dehydrogenase/reductase SDR family member 1</fullName>
    </submittedName>
</protein>
<dbReference type="Pfam" id="PF00106">
    <property type="entry name" value="adh_short"/>
    <property type="match status" value="1"/>
</dbReference>
<dbReference type="PROSITE" id="PS00061">
    <property type="entry name" value="ADH_SHORT"/>
    <property type="match status" value="1"/>
</dbReference>
<organism evidence="3 4">
    <name type="scientific">Ditylenchus dipsaci</name>
    <dbReference type="NCBI Taxonomy" id="166011"/>
    <lineage>
        <taxon>Eukaryota</taxon>
        <taxon>Metazoa</taxon>
        <taxon>Ecdysozoa</taxon>
        <taxon>Nematoda</taxon>
        <taxon>Chromadorea</taxon>
        <taxon>Rhabditida</taxon>
        <taxon>Tylenchina</taxon>
        <taxon>Tylenchomorpha</taxon>
        <taxon>Sphaerularioidea</taxon>
        <taxon>Anguinidae</taxon>
        <taxon>Anguininae</taxon>
        <taxon>Ditylenchus</taxon>
    </lineage>
</organism>
<evidence type="ECO:0000313" key="3">
    <source>
        <dbReference type="Proteomes" id="UP000887574"/>
    </source>
</evidence>
<comment type="similarity">
    <text evidence="2">Belongs to the short-chain dehydrogenases/reductases (SDR) family.</text>
</comment>
<name>A0A915DW21_9BILA</name>
<evidence type="ECO:0000313" key="4">
    <source>
        <dbReference type="WBParaSite" id="jg23368"/>
    </source>
</evidence>
<evidence type="ECO:0000256" key="2">
    <source>
        <dbReference type="RuleBase" id="RU000363"/>
    </source>
</evidence>
<keyword evidence="3" id="KW-1185">Reference proteome</keyword>
<dbReference type="SUPFAM" id="SSF51735">
    <property type="entry name" value="NAD(P)-binding Rossmann-fold domains"/>
    <property type="match status" value="1"/>
</dbReference>
<dbReference type="WBParaSite" id="jg23368">
    <property type="protein sequence ID" value="jg23368"/>
    <property type="gene ID" value="jg23368"/>
</dbReference>
<sequence length="346" mass="37453">MFFQIPSIKTVLSIKELLTSFANVFKSGPNHAFQTTSRSIALVTGASRGIGRGIALQLAEAGACVYMTGRRPSASLSANDPKLPTLEQTAQEIAKKGGESVVVFCDHANSEDVRSLFNKIEADNQGKLDILVNNAFSGASSMANNVGKKFYECAPEYLDEVNDVGLRNYYFCSVYAARMMAKKNNGLIVNVSSAGGLQYFFNVPYGVGKAAVDRLTADMGLELKESKVTVVSVWPGVVKTELGTNMHETDLIEKMTGLPQATLDTMWKTAETPEFVGKSVVGLACDKNKLKKSGRIWITADLASEYKFRDVNGLVPANMRSVKSTLLFLAGTDWQAGCLPLSNCLK</sequence>